<gene>
    <name evidence="2" type="ORF">LSTR_LSTR007967</name>
</gene>
<feature type="compositionally biased region" description="Basic and acidic residues" evidence="1">
    <location>
        <begin position="52"/>
        <end position="62"/>
    </location>
</feature>
<reference evidence="2 3" key="1">
    <citation type="journal article" date="2017" name="Gigascience">
        <title>Genome sequence of the small brown planthopper, Laodelphax striatellus.</title>
        <authorList>
            <person name="Zhu J."/>
            <person name="Jiang F."/>
            <person name="Wang X."/>
            <person name="Yang P."/>
            <person name="Bao Y."/>
            <person name="Zhao W."/>
            <person name="Wang W."/>
            <person name="Lu H."/>
            <person name="Wang Q."/>
            <person name="Cui N."/>
            <person name="Li J."/>
            <person name="Chen X."/>
            <person name="Luo L."/>
            <person name="Yu J."/>
            <person name="Kang L."/>
            <person name="Cui F."/>
        </authorList>
    </citation>
    <scope>NUCLEOTIDE SEQUENCE [LARGE SCALE GENOMIC DNA]</scope>
    <source>
        <strain evidence="2">Lst14</strain>
    </source>
</reference>
<feature type="compositionally biased region" description="Basic residues" evidence="1">
    <location>
        <begin position="38"/>
        <end position="48"/>
    </location>
</feature>
<keyword evidence="3" id="KW-1185">Reference proteome</keyword>
<name>A0A482WIP3_LAOST</name>
<dbReference type="EMBL" id="QKKF02035103">
    <property type="protein sequence ID" value="RZF33051.1"/>
    <property type="molecule type" value="Genomic_DNA"/>
</dbReference>
<sequence length="186" mass="22264">MRRTKEGKELEKEEEEEQEEEKEQKQRVEREREVTVNSRKKNGNKKGGGRNWKKETKQEKDGKKRHKEIHKFTWTQETRNLRSIIDYIIMKQRSSIRVKDVRVKRGPECGSDHRLVLAKLEFPWNGCKPVNKEISGCEKIGTAGEKLKKYKLDLLQDVTIRDLYQRRLDQKLTEFRFDSPEEIYST</sequence>
<evidence type="ECO:0000313" key="2">
    <source>
        <dbReference type="EMBL" id="RZF33051.1"/>
    </source>
</evidence>
<feature type="compositionally biased region" description="Acidic residues" evidence="1">
    <location>
        <begin position="12"/>
        <end position="21"/>
    </location>
</feature>
<dbReference type="Proteomes" id="UP000291343">
    <property type="component" value="Unassembled WGS sequence"/>
</dbReference>
<dbReference type="STRING" id="195883.A0A482WIP3"/>
<evidence type="ECO:0008006" key="4">
    <source>
        <dbReference type="Google" id="ProtNLM"/>
    </source>
</evidence>
<accession>A0A482WIP3</accession>
<organism evidence="2 3">
    <name type="scientific">Laodelphax striatellus</name>
    <name type="common">Small brown planthopper</name>
    <name type="synonym">Delphax striatella</name>
    <dbReference type="NCBI Taxonomy" id="195883"/>
    <lineage>
        <taxon>Eukaryota</taxon>
        <taxon>Metazoa</taxon>
        <taxon>Ecdysozoa</taxon>
        <taxon>Arthropoda</taxon>
        <taxon>Hexapoda</taxon>
        <taxon>Insecta</taxon>
        <taxon>Pterygota</taxon>
        <taxon>Neoptera</taxon>
        <taxon>Paraneoptera</taxon>
        <taxon>Hemiptera</taxon>
        <taxon>Auchenorrhyncha</taxon>
        <taxon>Fulgoroidea</taxon>
        <taxon>Delphacidae</taxon>
        <taxon>Criomorphinae</taxon>
        <taxon>Laodelphax</taxon>
    </lineage>
</organism>
<evidence type="ECO:0000256" key="1">
    <source>
        <dbReference type="SAM" id="MobiDB-lite"/>
    </source>
</evidence>
<dbReference type="SUPFAM" id="SSF56219">
    <property type="entry name" value="DNase I-like"/>
    <property type="match status" value="1"/>
</dbReference>
<feature type="compositionally biased region" description="Basic and acidic residues" evidence="1">
    <location>
        <begin position="22"/>
        <end position="34"/>
    </location>
</feature>
<dbReference type="AlphaFoldDB" id="A0A482WIP3"/>
<proteinExistence type="predicted"/>
<dbReference type="Gene3D" id="3.60.10.10">
    <property type="entry name" value="Endonuclease/exonuclease/phosphatase"/>
    <property type="match status" value="1"/>
</dbReference>
<feature type="compositionally biased region" description="Basic and acidic residues" evidence="1">
    <location>
        <begin position="1"/>
        <end position="11"/>
    </location>
</feature>
<dbReference type="InParanoid" id="A0A482WIP3"/>
<comment type="caution">
    <text evidence="2">The sequence shown here is derived from an EMBL/GenBank/DDBJ whole genome shotgun (WGS) entry which is preliminary data.</text>
</comment>
<dbReference type="InterPro" id="IPR036691">
    <property type="entry name" value="Endo/exonu/phosph_ase_sf"/>
</dbReference>
<protein>
    <recommendedName>
        <fullName evidence="4">Endonuclease/exonuclease/phosphatase domain-containing protein</fullName>
    </recommendedName>
</protein>
<dbReference type="OrthoDB" id="6596183at2759"/>
<feature type="region of interest" description="Disordered" evidence="1">
    <location>
        <begin position="1"/>
        <end position="68"/>
    </location>
</feature>
<evidence type="ECO:0000313" key="3">
    <source>
        <dbReference type="Proteomes" id="UP000291343"/>
    </source>
</evidence>